<dbReference type="RefSeq" id="WP_176004204.1">
    <property type="nucleotide sequence ID" value="NZ_JABWMI010000001.1"/>
</dbReference>
<protein>
    <submittedName>
        <fullName evidence="1">Uncharacterized protein</fullName>
    </submittedName>
</protein>
<dbReference type="EMBL" id="JACBJI010000001">
    <property type="protein sequence ID" value="NYA69384.1"/>
    <property type="molecule type" value="Genomic_DNA"/>
</dbReference>
<accession>A0A7Y8XYP3</accession>
<dbReference type="Proteomes" id="UP000535020">
    <property type="component" value="Unassembled WGS sequence"/>
</dbReference>
<evidence type="ECO:0000313" key="2">
    <source>
        <dbReference type="Proteomes" id="UP000535020"/>
    </source>
</evidence>
<keyword evidence="2" id="KW-1185">Reference proteome</keyword>
<sequence>MNAYYKTNVETTNQAQVLERLLHKRIYRAGQIRFDLNHKHKLLHAVNIKKTETGIIQDCMIELGFDCELVAT</sequence>
<comment type="caution">
    <text evidence="1">The sequence shown here is derived from an EMBL/GenBank/DDBJ whole genome shotgun (WGS) entry which is preliminary data.</text>
</comment>
<evidence type="ECO:0000313" key="1">
    <source>
        <dbReference type="EMBL" id="NYA69384.1"/>
    </source>
</evidence>
<gene>
    <name evidence="1" type="ORF">HZF10_00515</name>
</gene>
<name>A0A7Y8XYP3_9FLAO</name>
<dbReference type="AlphaFoldDB" id="A0A7Y8XYP3"/>
<organism evidence="1 2">
    <name type="scientific">Flavobacterium agri</name>
    <dbReference type="NCBI Taxonomy" id="2743471"/>
    <lineage>
        <taxon>Bacteria</taxon>
        <taxon>Pseudomonadati</taxon>
        <taxon>Bacteroidota</taxon>
        <taxon>Flavobacteriia</taxon>
        <taxon>Flavobacteriales</taxon>
        <taxon>Flavobacteriaceae</taxon>
        <taxon>Flavobacterium</taxon>
    </lineage>
</organism>
<reference evidence="1 2" key="1">
    <citation type="submission" date="2020-07" db="EMBL/GenBank/DDBJ databases">
        <authorList>
            <person name="Sun Q."/>
        </authorList>
    </citation>
    <scope>NUCLEOTIDE SEQUENCE [LARGE SCALE GENOMIC DNA]</scope>
    <source>
        <strain evidence="1 2">MAH-1</strain>
    </source>
</reference>
<proteinExistence type="predicted"/>